<feature type="region of interest" description="Disordered" evidence="1">
    <location>
        <begin position="375"/>
        <end position="421"/>
    </location>
</feature>
<dbReference type="InParanoid" id="C0NRG5"/>
<dbReference type="EMBL" id="GG663369">
    <property type="protein sequence ID" value="EEH06279.1"/>
    <property type="molecule type" value="Genomic_DNA"/>
</dbReference>
<evidence type="ECO:0000313" key="2">
    <source>
        <dbReference type="EMBL" id="EEH06279.1"/>
    </source>
</evidence>
<feature type="compositionally biased region" description="Basic residues" evidence="1">
    <location>
        <begin position="412"/>
        <end position="421"/>
    </location>
</feature>
<dbReference type="Proteomes" id="UP000001631">
    <property type="component" value="Unassembled WGS sequence"/>
</dbReference>
<gene>
    <name evidence="2" type="ORF">HCBG_05595</name>
</gene>
<dbReference type="SUPFAM" id="SSF56112">
    <property type="entry name" value="Protein kinase-like (PK-like)"/>
    <property type="match status" value="1"/>
</dbReference>
<dbReference type="AlphaFoldDB" id="C0NRG5"/>
<protein>
    <recommendedName>
        <fullName evidence="4">Protein kinase domain-containing protein</fullName>
    </recommendedName>
</protein>
<dbReference type="RefSeq" id="XP_045286760.1">
    <property type="nucleotide sequence ID" value="XM_045432644.1"/>
</dbReference>
<dbReference type="VEuPathDB" id="FungiDB:I7I50_03622"/>
<dbReference type="STRING" id="447093.C0NRG5"/>
<reference evidence="2" key="1">
    <citation type="submission" date="2009-02" db="EMBL/GenBank/DDBJ databases">
        <title>The Genome Sequence of Ajellomyces capsulatus strain G186AR.</title>
        <authorList>
            <consortium name="The Broad Institute Genome Sequencing Platform"/>
            <person name="Champion M."/>
            <person name="Cuomo C."/>
            <person name="Ma L.-J."/>
            <person name="Henn M.R."/>
            <person name="Sil A."/>
            <person name="Goldman B."/>
            <person name="Young S.K."/>
            <person name="Kodira C.D."/>
            <person name="Zeng Q."/>
            <person name="Koehrsen M."/>
            <person name="Alvarado L."/>
            <person name="Berlin A."/>
            <person name="Borenstein D."/>
            <person name="Chen Z."/>
            <person name="Engels R."/>
            <person name="Freedman E."/>
            <person name="Gellesch M."/>
            <person name="Goldberg J."/>
            <person name="Griggs A."/>
            <person name="Gujja S."/>
            <person name="Heiman D."/>
            <person name="Hepburn T."/>
            <person name="Howarth C."/>
            <person name="Jen D."/>
            <person name="Larson L."/>
            <person name="Lewis B."/>
            <person name="Mehta T."/>
            <person name="Park D."/>
            <person name="Pearson M."/>
            <person name="Roberts A."/>
            <person name="Saif S."/>
            <person name="Shea T."/>
            <person name="Shenoy N."/>
            <person name="Sisk P."/>
            <person name="Stolte C."/>
            <person name="Sykes S."/>
            <person name="Walk T."/>
            <person name="White J."/>
            <person name="Yandava C."/>
            <person name="Klein B."/>
            <person name="McEwen J.G."/>
            <person name="Puccia R."/>
            <person name="Goldman G.H."/>
            <person name="Felipe M.S."/>
            <person name="Nino-Vega G."/>
            <person name="San-Blas G."/>
            <person name="Taylor J."/>
            <person name="Mendoza L."/>
            <person name="Galagan J."/>
            <person name="Nusbaum C."/>
            <person name="Birren B."/>
        </authorList>
    </citation>
    <scope>NUCLEOTIDE SEQUENCE</scope>
    <source>
        <strain evidence="2">G186AR</strain>
    </source>
</reference>
<dbReference type="GeneID" id="69038611"/>
<evidence type="ECO:0000313" key="3">
    <source>
        <dbReference type="Proteomes" id="UP000001631"/>
    </source>
</evidence>
<feature type="compositionally biased region" description="Basic and acidic residues" evidence="1">
    <location>
        <begin position="398"/>
        <end position="410"/>
    </location>
</feature>
<evidence type="ECO:0008006" key="4">
    <source>
        <dbReference type="Google" id="ProtNLM"/>
    </source>
</evidence>
<evidence type="ECO:0000256" key="1">
    <source>
        <dbReference type="SAM" id="MobiDB-lite"/>
    </source>
</evidence>
<feature type="compositionally biased region" description="Acidic residues" evidence="1">
    <location>
        <begin position="379"/>
        <end position="390"/>
    </location>
</feature>
<sequence>MASHKLELAELQRRLAEAEQARLEAERARLEAERERNEAKQERNEAKEQLGREKERADRIEADQAPTILETYLQLVQQRLVSTLLIKPDPAKAASGYVTSADRKYYPLALYSWEDFPEKHGEIFGLFMDLFSDKPLFPSKTDVLGIRRDLSPTTRKDEQDIRPFIRSAIEKPAQRVVIAHLQQTGNPNRFSFRNNAYSLESRTPDEESGEYEVRPLSKKRSYEGKIIRPLPDRWGIYESTSGNVRRVCVGEYKAAHKIQTEGIQNVLTTSSSELFLEVLRRKQSGSVNSDLENTREKSSPQNLYFYLIRVTTKPPSEFEVRNAAAAQMATFTTLALRSTEMGRDWITMAENCGICQWPLLPPSPISRDITLRPRKFDEETSESSEDEAPGDGDYNPPTDRRAKSRSEPKQQTRQRHASPRKRNMTQRLILPYCTQACLLSLVNALPLDPSCPNVSLHQQGQTCKNRLITKEDLCVLTKEQLARSLDKDCECLDREGLFGRIGVLFKITLTNYGYTFVAKGVQSVDEPDLAHEARVYTHLTHLQGMKVPVYLGNITLERPYPLVSLARVTQMMLMSWAGTSIWRKSWPKDIDIGVEEKDTLHALVSSGISHNDAREANLVWNPEQKQVMAVDFDQATIHRVRKRKAASPPLPPKPKMIGNERKRNTQAASHTGMSEFGKENMNPASLDD</sequence>
<proteinExistence type="predicted"/>
<accession>C0NRG5</accession>
<name>C0NRG5_AJECG</name>
<feature type="region of interest" description="Disordered" evidence="1">
    <location>
        <begin position="640"/>
        <end position="688"/>
    </location>
</feature>
<organism evidence="2 3">
    <name type="scientific">Ajellomyces capsulatus (strain G186AR / H82 / ATCC MYA-2454 / RMSCC 2432)</name>
    <name type="common">Darling's disease fungus</name>
    <name type="synonym">Histoplasma capsulatum</name>
    <dbReference type="NCBI Taxonomy" id="447093"/>
    <lineage>
        <taxon>Eukaryota</taxon>
        <taxon>Fungi</taxon>
        <taxon>Dikarya</taxon>
        <taxon>Ascomycota</taxon>
        <taxon>Pezizomycotina</taxon>
        <taxon>Eurotiomycetes</taxon>
        <taxon>Eurotiomycetidae</taxon>
        <taxon>Onygenales</taxon>
        <taxon>Ajellomycetaceae</taxon>
        <taxon>Histoplasma</taxon>
    </lineage>
</organism>
<keyword evidence="3" id="KW-1185">Reference proteome</keyword>
<dbReference type="HOGENOM" id="CLU_010672_2_0_1"/>
<dbReference type="VEuPathDB" id="FungiDB:I7I50_04639"/>
<feature type="region of interest" description="Disordered" evidence="1">
    <location>
        <begin position="22"/>
        <end position="58"/>
    </location>
</feature>
<dbReference type="InterPro" id="IPR011009">
    <property type="entry name" value="Kinase-like_dom_sf"/>
</dbReference>